<dbReference type="Gene3D" id="3.30.1520.10">
    <property type="entry name" value="Phox-like domain"/>
    <property type="match status" value="1"/>
</dbReference>
<evidence type="ECO:0000256" key="1">
    <source>
        <dbReference type="ARBA" id="ARBA00000798"/>
    </source>
</evidence>
<dbReference type="GO" id="GO:0060627">
    <property type="term" value="P:regulation of vesicle-mediated transport"/>
    <property type="evidence" value="ECO:0000318"/>
    <property type="project" value="GO_Central"/>
</dbReference>
<dbReference type="CDD" id="cd01254">
    <property type="entry name" value="PH_PLD"/>
    <property type="match status" value="1"/>
</dbReference>
<dbReference type="Pfam" id="PF13091">
    <property type="entry name" value="PLDc_2"/>
    <property type="match status" value="1"/>
</dbReference>
<evidence type="ECO:0000256" key="4">
    <source>
        <dbReference type="ARBA" id="ARBA00022801"/>
    </source>
</evidence>
<dbReference type="InterPro" id="IPR001849">
    <property type="entry name" value="PH_domain"/>
</dbReference>
<name>A0A1L8H3R4_XENLA</name>
<dbReference type="GO" id="GO:0035091">
    <property type="term" value="F:phosphatidylinositol binding"/>
    <property type="evidence" value="ECO:0007669"/>
    <property type="project" value="InterPro"/>
</dbReference>
<dbReference type="RefSeq" id="XP_018109323.1">
    <property type="nucleotide sequence ID" value="XM_018253834.2"/>
</dbReference>
<evidence type="ECO:0000313" key="12">
    <source>
        <dbReference type="RefSeq" id="XP_018109322.1"/>
    </source>
</evidence>
<dbReference type="CTD" id="108711785"/>
<dbReference type="FunFam" id="3.30.1520.10:FF:000027">
    <property type="entry name" value="Phospholipase"/>
    <property type="match status" value="1"/>
</dbReference>
<evidence type="ECO:0000313" key="11">
    <source>
        <dbReference type="RefSeq" id="XP_018109321.1"/>
    </source>
</evidence>
<dbReference type="PANTHER" id="PTHR18896">
    <property type="entry name" value="PHOSPHOLIPASE D"/>
    <property type="match status" value="1"/>
</dbReference>
<dbReference type="Pfam" id="PF00787">
    <property type="entry name" value="PX"/>
    <property type="match status" value="1"/>
</dbReference>
<dbReference type="GO" id="GO:0004630">
    <property type="term" value="F:phospholipase D activity"/>
    <property type="evidence" value="ECO:0000318"/>
    <property type="project" value="GO_Central"/>
</dbReference>
<dbReference type="GO" id="GO:0009395">
    <property type="term" value="P:phospholipid catabolic process"/>
    <property type="evidence" value="ECO:0000318"/>
    <property type="project" value="GO_Central"/>
</dbReference>
<reference evidence="11 12" key="1">
    <citation type="submission" date="2022-04" db="UniProtKB">
        <authorList>
            <consortium name="RefSeq"/>
        </authorList>
    </citation>
    <scope>IDENTIFICATION</scope>
    <source>
        <strain evidence="11 12">J_2021</strain>
        <tissue evidence="11 12">Erythrocytes</tissue>
    </source>
</reference>
<gene>
    <name evidence="11 12 13 14" type="primary">pld2.L</name>
</gene>
<evidence type="ECO:0000256" key="3">
    <source>
        <dbReference type="ARBA" id="ARBA00022737"/>
    </source>
</evidence>
<evidence type="ECO:0000313" key="10">
    <source>
        <dbReference type="Proteomes" id="UP000186698"/>
    </source>
</evidence>
<dbReference type="GO" id="GO:0031410">
    <property type="term" value="C:cytoplasmic vesicle"/>
    <property type="evidence" value="ECO:0000318"/>
    <property type="project" value="GO_Central"/>
</dbReference>
<feature type="domain" description="PLD phosphodiesterase" evidence="8">
    <location>
        <begin position="443"/>
        <end position="470"/>
    </location>
</feature>
<feature type="domain" description="PLD phosphodiesterase" evidence="8">
    <location>
        <begin position="756"/>
        <end position="783"/>
    </location>
</feature>
<dbReference type="OrthoDB" id="14911at2759"/>
<dbReference type="InterPro" id="IPR016555">
    <property type="entry name" value="PLipase_D_euk"/>
</dbReference>
<dbReference type="PaxDb" id="8355-A0A1L8H3R4"/>
<dbReference type="Xenbase" id="XB-GENE-6487171">
    <property type="gene designation" value="pld2.L"/>
</dbReference>
<dbReference type="Gene3D" id="3.30.870.10">
    <property type="entry name" value="Endonuclease Chain A"/>
    <property type="match status" value="2"/>
</dbReference>
<dbReference type="PROSITE" id="PS50035">
    <property type="entry name" value="PLD"/>
    <property type="match status" value="2"/>
</dbReference>
<dbReference type="InterPro" id="IPR001736">
    <property type="entry name" value="PLipase_D/transphosphatidylase"/>
</dbReference>
<dbReference type="AGR" id="Xenbase:XB-GENE-6487171"/>
<dbReference type="InterPro" id="IPR036871">
    <property type="entry name" value="PX_dom_sf"/>
</dbReference>
<sequence length="939" mass="107053">METQNPVDGHLLPDNLDSGALVNDIDEVDFSGDEEEEGSVHSPFLTIYDMRPLKHERPVFMKGVPVIARVSDTERYTRGTKVRHSTLYTLILTHGHFTWTVKKKFKHFQELHRDLLRHKIFISFLPFNPLSRFHVTRSRIETTSSEMPSLPHASGEASQRMASKKAYLTNYLNVLLEKSFYRNYHAMREFLDVSQLSFVADLGPKGLEGFIVKRSGGHRIQGLNCFGHHQICYRWSKRWLVVKDSFLLYLKPDTGEISFVLLFDPGFSIDIGKRATETKYGVKIQNFTRALTLKCSGYRQASWWGQQIRRLAEDHGKDFLSRHRFEGFAPVREKTQVKWFVNGATYFAAVADALMQAQEEIFITDWWLSPEVHLKRPAQTDDWRLDIILKRRAEAGVRVCVLLFKEVQMALGINSDYSKRVLMLLHPNIKVMRHPDHVSSVVFLWAHHEKMVAIDQSVVFLGGLDLAYGRWDDHDYRLTDVGPTVQQQQNTTTGGDIPMDEVQQSQNVAQYWLGKDYSNSIYKDWIQLDKPFEDFIDRIKNPRMPWRDVGAVVHGKAARDVSRHFIQRWNYTKTMKYKTTTYPHLLPKSLSTADKQHYTVPGCHTATVQVLRSVDWWSAGCTESSILGAYLDCIENAQHYVYIENQFFITCADGRTILNTIGDVLVKRIQQAHSAKANFRVFIVIPLLPGFQGNIEVGGGYSIQAILHYTYSSICRGDNSIISRLKETMGEDWSKYLSVCGLRTHGDMPDGSLVTELVYIHSKMLIVDDRRVIIGSANINDRSMLGNRDSELAVLVEDTELVSSMMDGQPYQAGKFALSLRMDCFNTILGARASPDIDVSDPVTDHFFNEVWNQTAATNTNIYDQIFRCLPANAVTSNRTLQEYTAVKNLAALNPGQAREQLPGIRGHLVNCPLHFLSGENLLPPLSSKEGLISSQVWT</sequence>
<comment type="catalytic activity">
    <reaction evidence="1 7">
        <text>a 1,2-diacyl-sn-glycero-3-phosphocholine + H2O = a 1,2-diacyl-sn-glycero-3-phosphate + choline + H(+)</text>
        <dbReference type="Rhea" id="RHEA:14445"/>
        <dbReference type="ChEBI" id="CHEBI:15354"/>
        <dbReference type="ChEBI" id="CHEBI:15377"/>
        <dbReference type="ChEBI" id="CHEBI:15378"/>
        <dbReference type="ChEBI" id="CHEBI:57643"/>
        <dbReference type="ChEBI" id="CHEBI:58608"/>
        <dbReference type="EC" id="3.1.4.4"/>
    </reaction>
</comment>
<dbReference type="SUPFAM" id="SSF64268">
    <property type="entry name" value="PX domain"/>
    <property type="match status" value="1"/>
</dbReference>
<dbReference type="Proteomes" id="UP000186698">
    <property type="component" value="Chromosome 3L"/>
</dbReference>
<dbReference type="Bgee" id="108711785">
    <property type="expression patterns" value="Expressed in ovary and 19 other cell types or tissues"/>
</dbReference>
<dbReference type="OMA" id="INNAQHY"/>
<dbReference type="Pfam" id="PF00614">
    <property type="entry name" value="PLDc"/>
    <property type="match status" value="1"/>
</dbReference>
<dbReference type="GO" id="GO:0035556">
    <property type="term" value="P:intracellular signal transduction"/>
    <property type="evidence" value="ECO:0007669"/>
    <property type="project" value="InterPro"/>
</dbReference>
<dbReference type="PANTHER" id="PTHR18896:SF121">
    <property type="entry name" value="PHOSPHOLIPASE D2"/>
    <property type="match status" value="1"/>
</dbReference>
<dbReference type="GO" id="GO:0005886">
    <property type="term" value="C:plasma membrane"/>
    <property type="evidence" value="ECO:0000318"/>
    <property type="project" value="GO_Central"/>
</dbReference>
<evidence type="ECO:0000256" key="5">
    <source>
        <dbReference type="ARBA" id="ARBA00022963"/>
    </source>
</evidence>
<keyword evidence="5 7" id="KW-0442">Lipid degradation</keyword>
<dbReference type="KEGG" id="xla:108711785"/>
<keyword evidence="6" id="KW-0443">Lipid metabolism</keyword>
<dbReference type="SMART" id="SM00312">
    <property type="entry name" value="PX"/>
    <property type="match status" value="1"/>
</dbReference>
<dbReference type="SUPFAM" id="SSF56024">
    <property type="entry name" value="Phospholipase D/nuclease"/>
    <property type="match status" value="2"/>
</dbReference>
<evidence type="ECO:0000259" key="9">
    <source>
        <dbReference type="PROSITE" id="PS50195"/>
    </source>
</evidence>
<dbReference type="SMART" id="SM00155">
    <property type="entry name" value="PLDc"/>
    <property type="match status" value="2"/>
</dbReference>
<dbReference type="RefSeq" id="XP_018109321.1">
    <property type="nucleotide sequence ID" value="XM_018253832.2"/>
</dbReference>
<evidence type="ECO:0000256" key="7">
    <source>
        <dbReference type="PIRNR" id="PIRNR009376"/>
    </source>
</evidence>
<dbReference type="FunFam" id="3.30.870.10:FF:000011">
    <property type="entry name" value="Phospholipase"/>
    <property type="match status" value="1"/>
</dbReference>
<keyword evidence="3" id="KW-0677">Repeat</keyword>
<accession>A0A1L8H3R4</accession>
<dbReference type="FunFam" id="3.30.870.10:FF:000005">
    <property type="entry name" value="Phospholipase"/>
    <property type="match status" value="1"/>
</dbReference>
<evidence type="ECO:0000256" key="6">
    <source>
        <dbReference type="ARBA" id="ARBA00023098"/>
    </source>
</evidence>
<dbReference type="RefSeq" id="XP_018109322.1">
    <property type="nucleotide sequence ID" value="XM_018253833.2"/>
</dbReference>
<proteinExistence type="inferred from homology"/>
<dbReference type="InterPro" id="IPR001683">
    <property type="entry name" value="PX_dom"/>
</dbReference>
<evidence type="ECO:0000313" key="14">
    <source>
        <dbReference type="Xenbase" id="XB-GENE-6487171"/>
    </source>
</evidence>
<protein>
    <recommendedName>
        <fullName evidence="7">Phospholipase</fullName>
        <ecNumber evidence="7">3.1.4.4</ecNumber>
    </recommendedName>
</protein>
<dbReference type="PIRSF" id="PIRSF009376">
    <property type="entry name" value="Phospholipase_D_euk"/>
    <property type="match status" value="1"/>
</dbReference>
<keyword evidence="10" id="KW-1185">Reference proteome</keyword>
<dbReference type="PROSITE" id="PS50195">
    <property type="entry name" value="PX"/>
    <property type="match status" value="1"/>
</dbReference>
<dbReference type="GeneID" id="108711785"/>
<dbReference type="STRING" id="8355.A0A1L8H3R4"/>
<dbReference type="EC" id="3.1.4.4" evidence="7"/>
<dbReference type="SUPFAM" id="SSF50729">
    <property type="entry name" value="PH domain-like"/>
    <property type="match status" value="1"/>
</dbReference>
<keyword evidence="4 7" id="KW-0378">Hydrolase</keyword>
<dbReference type="SMART" id="SM00233">
    <property type="entry name" value="PH"/>
    <property type="match status" value="1"/>
</dbReference>
<dbReference type="InterPro" id="IPR015679">
    <property type="entry name" value="PLipase_D_fam"/>
</dbReference>
<dbReference type="CDD" id="cd09843">
    <property type="entry name" value="PLDc_vPLD2_1"/>
    <property type="match status" value="1"/>
</dbReference>
<dbReference type="InterPro" id="IPR025202">
    <property type="entry name" value="PLD-like_dom"/>
</dbReference>
<evidence type="ECO:0000259" key="8">
    <source>
        <dbReference type="PROSITE" id="PS50035"/>
    </source>
</evidence>
<dbReference type="GO" id="GO:0006654">
    <property type="term" value="P:phosphatidic acid biosynthetic process"/>
    <property type="evidence" value="ECO:0007669"/>
    <property type="project" value="InterPro"/>
</dbReference>
<organism evidence="11">
    <name type="scientific">Xenopus laevis</name>
    <name type="common">African clawed frog</name>
    <dbReference type="NCBI Taxonomy" id="8355"/>
    <lineage>
        <taxon>Eukaryota</taxon>
        <taxon>Metazoa</taxon>
        <taxon>Chordata</taxon>
        <taxon>Craniata</taxon>
        <taxon>Vertebrata</taxon>
        <taxon>Euteleostomi</taxon>
        <taxon>Amphibia</taxon>
        <taxon>Batrachia</taxon>
        <taxon>Anura</taxon>
        <taxon>Pipoidea</taxon>
        <taxon>Pipidae</taxon>
        <taxon>Xenopodinae</taxon>
        <taxon>Xenopus</taxon>
        <taxon>Xenopus</taxon>
    </lineage>
</organism>
<evidence type="ECO:0000256" key="2">
    <source>
        <dbReference type="ARBA" id="ARBA00008664"/>
    </source>
</evidence>
<dbReference type="AlphaFoldDB" id="A0A1L8H3R4"/>
<comment type="similarity">
    <text evidence="2 7">Belongs to the phospholipase D family.</text>
</comment>
<evidence type="ECO:0000313" key="13">
    <source>
        <dbReference type="RefSeq" id="XP_018109323.1"/>
    </source>
</evidence>
<feature type="domain" description="PX" evidence="9">
    <location>
        <begin position="66"/>
        <end position="197"/>
    </location>
</feature>